<comment type="caution">
    <text evidence="1">The sequence shown here is derived from an EMBL/GenBank/DDBJ whole genome shotgun (WGS) entry which is preliminary data.</text>
</comment>
<evidence type="ECO:0000313" key="2">
    <source>
        <dbReference type="Proteomes" id="UP000789901"/>
    </source>
</evidence>
<accession>A0ABN7X7P1</accession>
<dbReference type="Proteomes" id="UP000789901">
    <property type="component" value="Unassembled WGS sequence"/>
</dbReference>
<organism evidence="1 2">
    <name type="scientific">Gigaspora margarita</name>
    <dbReference type="NCBI Taxonomy" id="4874"/>
    <lineage>
        <taxon>Eukaryota</taxon>
        <taxon>Fungi</taxon>
        <taxon>Fungi incertae sedis</taxon>
        <taxon>Mucoromycota</taxon>
        <taxon>Glomeromycotina</taxon>
        <taxon>Glomeromycetes</taxon>
        <taxon>Diversisporales</taxon>
        <taxon>Gigasporaceae</taxon>
        <taxon>Gigaspora</taxon>
    </lineage>
</organism>
<reference evidence="1 2" key="1">
    <citation type="submission" date="2021-06" db="EMBL/GenBank/DDBJ databases">
        <authorList>
            <person name="Kallberg Y."/>
            <person name="Tangrot J."/>
            <person name="Rosling A."/>
        </authorList>
    </citation>
    <scope>NUCLEOTIDE SEQUENCE [LARGE SCALE GENOMIC DNA]</scope>
    <source>
        <strain evidence="1 2">120-4 pot B 10/14</strain>
    </source>
</reference>
<name>A0ABN7X7P1_GIGMA</name>
<gene>
    <name evidence="1" type="ORF">GMARGA_LOCUS39516</name>
</gene>
<keyword evidence="2" id="KW-1185">Reference proteome</keyword>
<feature type="non-terminal residue" evidence="1">
    <location>
        <position position="59"/>
    </location>
</feature>
<dbReference type="EMBL" id="CAJVQB010094762">
    <property type="protein sequence ID" value="CAG8849088.1"/>
    <property type="molecule type" value="Genomic_DNA"/>
</dbReference>
<protein>
    <submittedName>
        <fullName evidence="1">17096_t:CDS:1</fullName>
    </submittedName>
</protein>
<evidence type="ECO:0000313" key="1">
    <source>
        <dbReference type="EMBL" id="CAG8849088.1"/>
    </source>
</evidence>
<feature type="non-terminal residue" evidence="1">
    <location>
        <position position="1"/>
    </location>
</feature>
<sequence length="59" mass="7139">MNKELLMGLKIRDAIIEEYAENFKKQDTENKHLRKYYNFLNAKLNNIKELVEVEEKKLP</sequence>
<proteinExistence type="predicted"/>